<keyword evidence="2" id="KW-1185">Reference proteome</keyword>
<gene>
    <name evidence="1" type="ORF">JO379_005222</name>
</gene>
<protein>
    <submittedName>
        <fullName evidence="1">Uncharacterized protein</fullName>
    </submittedName>
</protein>
<dbReference type="Proteomes" id="UP001519291">
    <property type="component" value="Unassembled WGS sequence"/>
</dbReference>
<evidence type="ECO:0000313" key="2">
    <source>
        <dbReference type="Proteomes" id="UP001519291"/>
    </source>
</evidence>
<dbReference type="EMBL" id="JAGIOH010000001">
    <property type="protein sequence ID" value="MBP2405753.1"/>
    <property type="molecule type" value="Genomic_DNA"/>
</dbReference>
<evidence type="ECO:0000313" key="1">
    <source>
        <dbReference type="EMBL" id="MBP2405753.1"/>
    </source>
</evidence>
<reference evidence="1 2" key="1">
    <citation type="submission" date="2021-03" db="EMBL/GenBank/DDBJ databases">
        <title>Sequencing the genomes of 1000 actinobacteria strains.</title>
        <authorList>
            <person name="Klenk H.-P."/>
        </authorList>
    </citation>
    <scope>NUCLEOTIDE SEQUENCE [LARGE SCALE GENOMIC DNA]</scope>
    <source>
        <strain evidence="1 2">DSM 41480</strain>
    </source>
</reference>
<comment type="caution">
    <text evidence="1">The sequence shown here is derived from an EMBL/GenBank/DDBJ whole genome shotgun (WGS) entry which is preliminary data.</text>
</comment>
<name>A0ABS4YAD7_9ACTN</name>
<organism evidence="1 2">
    <name type="scientific">Streptomyces syringium</name>
    <dbReference type="NCBI Taxonomy" id="76729"/>
    <lineage>
        <taxon>Bacteria</taxon>
        <taxon>Bacillati</taxon>
        <taxon>Actinomycetota</taxon>
        <taxon>Actinomycetes</taxon>
        <taxon>Kitasatosporales</taxon>
        <taxon>Streptomycetaceae</taxon>
        <taxon>Streptomyces</taxon>
    </lineage>
</organism>
<accession>A0ABS4YAD7</accession>
<sequence length="33" mass="3762">MITDRRNSIIAKTCACLAAEAHHRAYLRDHQVP</sequence>
<proteinExistence type="predicted"/>